<dbReference type="SMART" id="SM00829">
    <property type="entry name" value="PKS_ER"/>
    <property type="match status" value="1"/>
</dbReference>
<dbReference type="GO" id="GO:0008270">
    <property type="term" value="F:zinc ion binding"/>
    <property type="evidence" value="ECO:0007669"/>
    <property type="project" value="InterPro"/>
</dbReference>
<gene>
    <name evidence="7" type="ORF">CANCADRAFT_95529</name>
</gene>
<reference evidence="8" key="1">
    <citation type="submission" date="2016-02" db="EMBL/GenBank/DDBJ databases">
        <title>Comparative genomics of biotechnologically important yeasts.</title>
        <authorList>
            <consortium name="DOE Joint Genome Institute"/>
            <person name="Riley R."/>
            <person name="Haridas S."/>
            <person name="Wolfe K.H."/>
            <person name="Lopes M.R."/>
            <person name="Hittinger C.T."/>
            <person name="Goker M."/>
            <person name="Salamov A."/>
            <person name="Wisecaver J."/>
            <person name="Long T.M."/>
            <person name="Aerts A.L."/>
            <person name="Barry K."/>
            <person name="Choi C."/>
            <person name="Clum A."/>
            <person name="Coughlan A.Y."/>
            <person name="Deshpande S."/>
            <person name="Douglass A.P."/>
            <person name="Hanson S.J."/>
            <person name="Klenk H.-P."/>
            <person name="Labutti K."/>
            <person name="Lapidus A."/>
            <person name="Lindquist E."/>
            <person name="Lipzen A."/>
            <person name="Meier-Kolthoff J.P."/>
            <person name="Ohm R.A."/>
            <person name="Otillar R.P."/>
            <person name="Pangilinan J."/>
            <person name="Peng Y."/>
            <person name="Rokas A."/>
            <person name="Rosa C.A."/>
            <person name="Scheuner C."/>
            <person name="Sibirny A.A."/>
            <person name="Slot J.C."/>
            <person name="Stielow J.B."/>
            <person name="Sun H."/>
            <person name="Kurtzman C.P."/>
            <person name="Blackwell M."/>
            <person name="Jeffries T.W."/>
            <person name="Grigoriev I.V."/>
        </authorList>
    </citation>
    <scope>NUCLEOTIDE SEQUENCE [LARGE SCALE GENOMIC DNA]</scope>
    <source>
        <strain evidence="8">NRRL Y-17796</strain>
    </source>
</reference>
<dbReference type="InterPro" id="IPR036291">
    <property type="entry name" value="NAD(P)-bd_dom_sf"/>
</dbReference>
<dbReference type="PANTHER" id="PTHR42683">
    <property type="entry name" value="ALDEHYDE REDUCTASE"/>
    <property type="match status" value="1"/>
</dbReference>
<dbReference type="AlphaFoldDB" id="A0A1E4TMD6"/>
<protein>
    <recommendedName>
        <fullName evidence="6">Enoyl reductase (ER) domain-containing protein</fullName>
    </recommendedName>
</protein>
<evidence type="ECO:0000256" key="3">
    <source>
        <dbReference type="ARBA" id="ARBA00022833"/>
    </source>
</evidence>
<organism evidence="7 8">
    <name type="scientific">Tortispora caseinolytica NRRL Y-17796</name>
    <dbReference type="NCBI Taxonomy" id="767744"/>
    <lineage>
        <taxon>Eukaryota</taxon>
        <taxon>Fungi</taxon>
        <taxon>Dikarya</taxon>
        <taxon>Ascomycota</taxon>
        <taxon>Saccharomycotina</taxon>
        <taxon>Trigonopsidomycetes</taxon>
        <taxon>Trigonopsidales</taxon>
        <taxon>Trigonopsidaceae</taxon>
        <taxon>Tortispora</taxon>
    </lineage>
</organism>
<dbReference type="Pfam" id="PF00107">
    <property type="entry name" value="ADH_zinc_N"/>
    <property type="match status" value="1"/>
</dbReference>
<keyword evidence="2 5" id="KW-0479">Metal-binding</keyword>
<dbReference type="Pfam" id="PF08240">
    <property type="entry name" value="ADH_N"/>
    <property type="match status" value="1"/>
</dbReference>
<accession>A0A1E4TMD6</accession>
<evidence type="ECO:0000256" key="1">
    <source>
        <dbReference type="ARBA" id="ARBA00001947"/>
    </source>
</evidence>
<evidence type="ECO:0000256" key="2">
    <source>
        <dbReference type="ARBA" id="ARBA00022723"/>
    </source>
</evidence>
<keyword evidence="8" id="KW-1185">Reference proteome</keyword>
<dbReference type="Gene3D" id="3.90.180.10">
    <property type="entry name" value="Medium-chain alcohol dehydrogenases, catalytic domain"/>
    <property type="match status" value="1"/>
</dbReference>
<dbReference type="SUPFAM" id="SSF51735">
    <property type="entry name" value="NAD(P)-binding Rossmann-fold domains"/>
    <property type="match status" value="1"/>
</dbReference>
<dbReference type="InterPro" id="IPR013154">
    <property type="entry name" value="ADH-like_N"/>
</dbReference>
<dbReference type="SUPFAM" id="SSF50129">
    <property type="entry name" value="GroES-like"/>
    <property type="match status" value="1"/>
</dbReference>
<evidence type="ECO:0000256" key="4">
    <source>
        <dbReference type="ARBA" id="ARBA00023002"/>
    </source>
</evidence>
<comment type="cofactor">
    <cofactor evidence="1 5">
        <name>Zn(2+)</name>
        <dbReference type="ChEBI" id="CHEBI:29105"/>
    </cofactor>
</comment>
<dbReference type="InterPro" id="IPR002328">
    <property type="entry name" value="ADH_Zn_CS"/>
</dbReference>
<dbReference type="OrthoDB" id="1879366at2759"/>
<evidence type="ECO:0000256" key="5">
    <source>
        <dbReference type="RuleBase" id="RU361277"/>
    </source>
</evidence>
<comment type="similarity">
    <text evidence="5">Belongs to the zinc-containing alcohol dehydrogenase family.</text>
</comment>
<evidence type="ECO:0000313" key="8">
    <source>
        <dbReference type="Proteomes" id="UP000095023"/>
    </source>
</evidence>
<dbReference type="GO" id="GO:0016616">
    <property type="term" value="F:oxidoreductase activity, acting on the CH-OH group of donors, NAD or NADP as acceptor"/>
    <property type="evidence" value="ECO:0007669"/>
    <property type="project" value="InterPro"/>
</dbReference>
<dbReference type="FunFam" id="3.40.50.720:FF:000022">
    <property type="entry name" value="Cinnamyl alcohol dehydrogenase"/>
    <property type="match status" value="1"/>
</dbReference>
<dbReference type="InterPro" id="IPR047109">
    <property type="entry name" value="CAD-like"/>
</dbReference>
<dbReference type="CDD" id="cd05283">
    <property type="entry name" value="CAD1"/>
    <property type="match status" value="1"/>
</dbReference>
<evidence type="ECO:0000259" key="6">
    <source>
        <dbReference type="SMART" id="SM00829"/>
    </source>
</evidence>
<proteinExistence type="inferred from homology"/>
<dbReference type="EMBL" id="KV453841">
    <property type="protein sequence ID" value="ODV92925.1"/>
    <property type="molecule type" value="Genomic_DNA"/>
</dbReference>
<keyword evidence="3 5" id="KW-0862">Zinc</keyword>
<feature type="domain" description="Enoyl reductase (ER)" evidence="6">
    <location>
        <begin position="19"/>
        <end position="353"/>
    </location>
</feature>
<keyword evidence="4" id="KW-0560">Oxidoreductase</keyword>
<dbReference type="Gene3D" id="3.40.50.720">
    <property type="entry name" value="NAD(P)-binding Rossmann-like Domain"/>
    <property type="match status" value="1"/>
</dbReference>
<dbReference type="Proteomes" id="UP000095023">
    <property type="component" value="Unassembled WGS sequence"/>
</dbReference>
<evidence type="ECO:0000313" key="7">
    <source>
        <dbReference type="EMBL" id="ODV92925.1"/>
    </source>
</evidence>
<dbReference type="PROSITE" id="PS00059">
    <property type="entry name" value="ADH_ZINC"/>
    <property type="match status" value="1"/>
</dbReference>
<dbReference type="InterPro" id="IPR020843">
    <property type="entry name" value="ER"/>
</dbReference>
<dbReference type="InterPro" id="IPR011032">
    <property type="entry name" value="GroES-like_sf"/>
</dbReference>
<sequence>MPYPEKIDALGITNYDNWKTPSRFQYVPQEFRDYDVDIEIEACAICGSDVHVVKSNWGRPYVPVAVGHEIIGRVVKVGPESKKKFQVGDRVGVGAQCDCDNTCSACIDGFQNNCIAQVGTYFGKNPKTGFNTIGGNASHIRVNSEFVFKIPDSLETKYAAPMLCGGITGFAPLLNNNVGKGMKVGVVGIGGIGHMTVLFAKALGAEVTAISRSRAKEQDAKKLGADHYCVSSDESSLKQSNRTLDLIVNTTSSLSESDISTIMSLLKPRGKLCVISAPPISETLKLKVFPLLMMGYSIEFSAIGSPSQIQFMLDFAAKHQIKPWIETYDINEKSLGDAWQKVDNGDVKFRAVMVGYDKYFGREARM</sequence>
<dbReference type="InterPro" id="IPR013149">
    <property type="entry name" value="ADH-like_C"/>
</dbReference>
<name>A0A1E4TMD6_9ASCO</name>